<accession>A0A8J6U2A2</accession>
<dbReference type="RefSeq" id="WP_163489931.1">
    <property type="nucleotide sequence ID" value="NZ_JACVEL010000004.1"/>
</dbReference>
<dbReference type="Proteomes" id="UP000652681">
    <property type="component" value="Unassembled WGS sequence"/>
</dbReference>
<evidence type="ECO:0000313" key="1">
    <source>
        <dbReference type="EMBL" id="MBC9812550.1"/>
    </source>
</evidence>
<organism evidence="1 2">
    <name type="scientific">Taishania pollutisoli</name>
    <dbReference type="NCBI Taxonomy" id="2766479"/>
    <lineage>
        <taxon>Bacteria</taxon>
        <taxon>Pseudomonadati</taxon>
        <taxon>Bacteroidota</taxon>
        <taxon>Flavobacteriia</taxon>
        <taxon>Flavobacteriales</taxon>
        <taxon>Crocinitomicaceae</taxon>
        <taxon>Taishania</taxon>
    </lineage>
</organism>
<sequence length="352" mass="41554">MDKDLIRYKKQVYPVSDKFNAYLKKYGRGAKLPINYQDLLRFDDGMAVYDQHGNNTLWLNTFFNPQDRVEIDQELKRLYSMMYVDGGEEILPYLNVDAIDFCTFGNTKPFRVKVRNILNDNYTLMYIKNADASRAYGLELEHLLSPNQILFLLDKETLVEEHISGIPGDEFINTYLKTATNAEKSAIAKEFVKFNERCFVRLLGDMRAYNFVMVLLHDFDRIQFRFRAIDFDQQSYEGDLSTYSPKFFKENETYQQLVDEFLSPGSVEQYRREERALIARRASSEWLRLKELMECMKESPLSEDKHISQLKLSLYKFAKDVNFKRSNSMGELVEFAIDFVVRNYKNVNPYLK</sequence>
<evidence type="ECO:0000313" key="2">
    <source>
        <dbReference type="Proteomes" id="UP000652681"/>
    </source>
</evidence>
<comment type="caution">
    <text evidence="1">The sequence shown here is derived from an EMBL/GenBank/DDBJ whole genome shotgun (WGS) entry which is preliminary data.</text>
</comment>
<dbReference type="EMBL" id="JACVEL010000004">
    <property type="protein sequence ID" value="MBC9812550.1"/>
    <property type="molecule type" value="Genomic_DNA"/>
</dbReference>
<gene>
    <name evidence="1" type="ORF">H9Y05_08720</name>
</gene>
<dbReference type="AlphaFoldDB" id="A0A8J6U2A2"/>
<name>A0A8J6U2A2_9FLAO</name>
<protein>
    <submittedName>
        <fullName evidence="1">Uncharacterized protein</fullName>
    </submittedName>
</protein>
<keyword evidence="2" id="KW-1185">Reference proteome</keyword>
<reference evidence="1" key="1">
    <citation type="submission" date="2020-09" db="EMBL/GenBank/DDBJ databases">
        <title>Taishania pollutisoli gen. nov., sp. nov., Isolated from Tetrabromobisphenol A-Contaminated Soil.</title>
        <authorList>
            <person name="Chen Q."/>
        </authorList>
    </citation>
    <scope>NUCLEOTIDE SEQUENCE</scope>
    <source>
        <strain evidence="1">CZZ-1</strain>
    </source>
</reference>
<proteinExistence type="predicted"/>